<protein>
    <submittedName>
        <fullName evidence="1">Uncharacterized protein</fullName>
    </submittedName>
</protein>
<dbReference type="RefSeq" id="WP_344346131.1">
    <property type="nucleotide sequence ID" value="NZ_BAAALC010000001.1"/>
</dbReference>
<keyword evidence="2" id="KW-1185">Reference proteome</keyword>
<dbReference type="EMBL" id="BONI01000002">
    <property type="protein sequence ID" value="GIG03697.1"/>
    <property type="molecule type" value="Genomic_DNA"/>
</dbReference>
<name>A0A8J3KPK9_9ACTN</name>
<dbReference type="Proteomes" id="UP000630887">
    <property type="component" value="Unassembled WGS sequence"/>
</dbReference>
<dbReference type="AlphaFoldDB" id="A0A8J3KPK9"/>
<accession>A0A8J3KPK9</accession>
<organism evidence="1 2">
    <name type="scientific">Catellatospora coxensis</name>
    <dbReference type="NCBI Taxonomy" id="310354"/>
    <lineage>
        <taxon>Bacteria</taxon>
        <taxon>Bacillati</taxon>
        <taxon>Actinomycetota</taxon>
        <taxon>Actinomycetes</taxon>
        <taxon>Micromonosporales</taxon>
        <taxon>Micromonosporaceae</taxon>
        <taxon>Catellatospora</taxon>
    </lineage>
</organism>
<sequence length="58" mass="6301">MVHAVPAGYGWTRECRPVKGILSRVGAAYEQVCLTVRETAGGVEVLLMGEASGWREPR</sequence>
<evidence type="ECO:0000313" key="1">
    <source>
        <dbReference type="EMBL" id="GIG03697.1"/>
    </source>
</evidence>
<gene>
    <name evidence="1" type="ORF">Cco03nite_03970</name>
</gene>
<reference evidence="1 2" key="1">
    <citation type="submission" date="2021-01" db="EMBL/GenBank/DDBJ databases">
        <title>Whole genome shotgun sequence of Catellatospora coxensis NBRC 107359.</title>
        <authorList>
            <person name="Komaki H."/>
            <person name="Tamura T."/>
        </authorList>
    </citation>
    <scope>NUCLEOTIDE SEQUENCE [LARGE SCALE GENOMIC DNA]</scope>
    <source>
        <strain evidence="1 2">NBRC 107359</strain>
    </source>
</reference>
<proteinExistence type="predicted"/>
<comment type="caution">
    <text evidence="1">The sequence shown here is derived from an EMBL/GenBank/DDBJ whole genome shotgun (WGS) entry which is preliminary data.</text>
</comment>
<evidence type="ECO:0000313" key="2">
    <source>
        <dbReference type="Proteomes" id="UP000630887"/>
    </source>
</evidence>